<dbReference type="EMBL" id="JBJQOH010000007">
    <property type="protein sequence ID" value="KAL3680626.1"/>
    <property type="molecule type" value="Genomic_DNA"/>
</dbReference>
<reference evidence="2 3" key="1">
    <citation type="submission" date="2024-09" db="EMBL/GenBank/DDBJ databases">
        <title>Chromosome-scale assembly of Riccia sorocarpa.</title>
        <authorList>
            <person name="Paukszto L."/>
        </authorList>
    </citation>
    <scope>NUCLEOTIDE SEQUENCE [LARGE SCALE GENOMIC DNA]</scope>
    <source>
        <strain evidence="2">LP-2024</strain>
        <tissue evidence="2">Aerial parts of the thallus</tissue>
    </source>
</reference>
<accession>A0ABD3GPW2</accession>
<organism evidence="2 3">
    <name type="scientific">Riccia sorocarpa</name>
    <dbReference type="NCBI Taxonomy" id="122646"/>
    <lineage>
        <taxon>Eukaryota</taxon>
        <taxon>Viridiplantae</taxon>
        <taxon>Streptophyta</taxon>
        <taxon>Embryophyta</taxon>
        <taxon>Marchantiophyta</taxon>
        <taxon>Marchantiopsida</taxon>
        <taxon>Marchantiidae</taxon>
        <taxon>Marchantiales</taxon>
        <taxon>Ricciaceae</taxon>
        <taxon>Riccia</taxon>
    </lineage>
</organism>
<evidence type="ECO:0000313" key="3">
    <source>
        <dbReference type="Proteomes" id="UP001633002"/>
    </source>
</evidence>
<dbReference type="Pfam" id="PF13966">
    <property type="entry name" value="zf-RVT"/>
    <property type="match status" value="1"/>
</dbReference>
<name>A0ABD3GPW2_9MARC</name>
<dbReference type="AlphaFoldDB" id="A0ABD3GPW2"/>
<dbReference type="InterPro" id="IPR026960">
    <property type="entry name" value="RVT-Znf"/>
</dbReference>
<protein>
    <recommendedName>
        <fullName evidence="1">Reverse transcriptase zinc-binding domain-containing protein</fullName>
    </recommendedName>
</protein>
<feature type="domain" description="Reverse transcriptase zinc-binding" evidence="1">
    <location>
        <begin position="271"/>
        <end position="343"/>
    </location>
</feature>
<sequence length="370" mass="42772">MECASRTKELLDCFGNATGLEIQWEKSTARWLGPNKLCKPDWVAGLTWSWKEPGETTKLLGFTFEEELKADAMLLRCYRRLGDLINTQEDGVAAWEDRSIKGTQTRNAQKAYEGLIEAVHGPRILQGREDEVIRRCFEDTQNSGMVWEWPVQGSEKYRAQEKPDASICICGFQEAGSTLTMLTTAAPPVEGRLYQPVDTINYRIGQGKVYRIKADCASEEARELAMAVWENETPFFEASNGQIRQMLGRNQEAVKIRLNKWEGVLDFNLDDPRRWKAIWKSGRAKKESFLLWSICYKIVPTNAWRFPALPDSDPQRWCRRCDRNEVESTLHTFWSCPKAERTWNRVQSFFSEVQDPVERWHPQINHVLVA</sequence>
<keyword evidence="3" id="KW-1185">Reference proteome</keyword>
<gene>
    <name evidence="2" type="ORF">R1sor_023582</name>
</gene>
<dbReference type="Proteomes" id="UP001633002">
    <property type="component" value="Unassembled WGS sequence"/>
</dbReference>
<comment type="caution">
    <text evidence="2">The sequence shown here is derived from an EMBL/GenBank/DDBJ whole genome shotgun (WGS) entry which is preliminary data.</text>
</comment>
<proteinExistence type="predicted"/>
<evidence type="ECO:0000313" key="2">
    <source>
        <dbReference type="EMBL" id="KAL3680626.1"/>
    </source>
</evidence>
<evidence type="ECO:0000259" key="1">
    <source>
        <dbReference type="Pfam" id="PF13966"/>
    </source>
</evidence>